<accession>A0ABY5PCC9</accession>
<keyword evidence="1" id="KW-1133">Transmembrane helix</keyword>
<feature type="transmembrane region" description="Helical" evidence="1">
    <location>
        <begin position="80"/>
        <end position="97"/>
    </location>
</feature>
<feature type="transmembrane region" description="Helical" evidence="1">
    <location>
        <begin position="12"/>
        <end position="33"/>
    </location>
</feature>
<evidence type="ECO:0000313" key="3">
    <source>
        <dbReference type="Proteomes" id="UP001058860"/>
    </source>
</evidence>
<protein>
    <submittedName>
        <fullName evidence="2">SHOCT domain-containing protein</fullName>
    </submittedName>
</protein>
<keyword evidence="3" id="KW-1185">Reference proteome</keyword>
<proteinExistence type="predicted"/>
<keyword evidence="1" id="KW-0472">Membrane</keyword>
<evidence type="ECO:0000313" key="2">
    <source>
        <dbReference type="EMBL" id="UUY02276.1"/>
    </source>
</evidence>
<dbReference type="RefSeq" id="WP_353862809.1">
    <property type="nucleotide sequence ID" value="NZ_CP088295.1"/>
</dbReference>
<evidence type="ECO:0000256" key="1">
    <source>
        <dbReference type="SAM" id="Phobius"/>
    </source>
</evidence>
<reference evidence="3" key="1">
    <citation type="submission" date="2021-11" db="EMBL/GenBank/DDBJ databases">
        <title>Cultivation dependent microbiological survey of springs from the worlds oldest radium mine currently devoted to the extraction of radon-saturated water.</title>
        <authorList>
            <person name="Kapinusova G."/>
            <person name="Smrhova T."/>
            <person name="Strejcek M."/>
            <person name="Suman J."/>
            <person name="Jani K."/>
            <person name="Pajer P."/>
            <person name="Uhlik O."/>
        </authorList>
    </citation>
    <scope>NUCLEOTIDE SEQUENCE [LARGE SCALE GENOMIC DNA]</scope>
    <source>
        <strain evidence="3">J379</strain>
    </source>
</reference>
<dbReference type="Proteomes" id="UP001058860">
    <property type="component" value="Chromosome"/>
</dbReference>
<dbReference type="EMBL" id="CP088295">
    <property type="protein sequence ID" value="UUY02276.1"/>
    <property type="molecule type" value="Genomic_DNA"/>
</dbReference>
<organism evidence="2 3">
    <name type="scientific">Svornostia abyssi</name>
    <dbReference type="NCBI Taxonomy" id="2898438"/>
    <lineage>
        <taxon>Bacteria</taxon>
        <taxon>Bacillati</taxon>
        <taxon>Actinomycetota</taxon>
        <taxon>Thermoleophilia</taxon>
        <taxon>Solirubrobacterales</taxon>
        <taxon>Baekduiaceae</taxon>
        <taxon>Svornostia</taxon>
    </lineage>
</organism>
<gene>
    <name evidence="2" type="ORF">LRS13_16355</name>
</gene>
<keyword evidence="1" id="KW-0812">Transmembrane</keyword>
<name>A0ABY5PCC9_9ACTN</name>
<sequence>MFTPRSTTGLIIARFLSVDFAIAMCLGLWHLLGIGTCASGGPFEIANACTDEAMTWGLVFGAGLTGSIIVSFFTGFAWGWAMMFVPAGATALAFALVGDPGVGADTAAWTIGPLFLLMGLPVAAYAIKEALGGDDTTPDATTRARAENYFRNTASVSPWTTAATAPQINITPPAAAQPSTAQQLARLDALKATGALTDTEYAAQKRAMGV</sequence>
<feature type="transmembrane region" description="Helical" evidence="1">
    <location>
        <begin position="109"/>
        <end position="127"/>
    </location>
</feature>
<feature type="transmembrane region" description="Helical" evidence="1">
    <location>
        <begin position="53"/>
        <end position="73"/>
    </location>
</feature>